<sequence length="314" mass="36781">MLSLNHALSILNQHYDIDHPNVEWIQNEPDKVVWKVSDKNRTYILKSDFKKNSSLIPSIYLQYELSLQGLNVPEVIPTNRRKLCVKLNNRIYFLSRYIHGEPATISERTKAIGDFHQRARLPHSWQAYQKKTASPMTSAKEWIEDYEMKINQLKKWEKDYAIQHIQPCIQLAEKCLNVSSERTADLANHITKVNESKWLVHGDLTHRNAIKTKSGDIWLIDLEHSKVDSPVKDIRFLLPKIMLSSHYGAYFSRFLVGRSFEELYYMDSIFPHSLHSYIGGVIRQKRLPLKRSSIQELVLKELHKDEMISKLWSG</sequence>
<dbReference type="GO" id="GO:0016740">
    <property type="term" value="F:transferase activity"/>
    <property type="evidence" value="ECO:0007669"/>
    <property type="project" value="UniProtKB-KW"/>
</dbReference>
<proteinExistence type="predicted"/>
<dbReference type="Gene3D" id="3.90.1200.10">
    <property type="match status" value="1"/>
</dbReference>
<dbReference type="Proteomes" id="UP000192940">
    <property type="component" value="Chromosome I"/>
</dbReference>
<dbReference type="PANTHER" id="PTHR39179">
    <property type="entry name" value="SPORE COAT PROTEIN I"/>
    <property type="match status" value="1"/>
</dbReference>
<dbReference type="AlphaFoldDB" id="A0A1X7HMI0"/>
<evidence type="ECO:0000313" key="3">
    <source>
        <dbReference type="Proteomes" id="UP000192940"/>
    </source>
</evidence>
<evidence type="ECO:0000259" key="1">
    <source>
        <dbReference type="Pfam" id="PF01636"/>
    </source>
</evidence>
<dbReference type="Pfam" id="PF01636">
    <property type="entry name" value="APH"/>
    <property type="match status" value="1"/>
</dbReference>
<dbReference type="GO" id="GO:0042601">
    <property type="term" value="C:endospore-forming forespore"/>
    <property type="evidence" value="ECO:0007669"/>
    <property type="project" value="TreeGrafter"/>
</dbReference>
<name>A0A1X7HMI0_9BACL</name>
<dbReference type="InterPro" id="IPR047175">
    <property type="entry name" value="CotS-like"/>
</dbReference>
<feature type="domain" description="Aminoglycoside phosphotransferase" evidence="1">
    <location>
        <begin position="33"/>
        <end position="238"/>
    </location>
</feature>
<dbReference type="PANTHER" id="PTHR39179:SF1">
    <property type="entry name" value="SPORE COAT PROTEIN I"/>
    <property type="match status" value="1"/>
</dbReference>
<dbReference type="RefSeq" id="WP_280174952.1">
    <property type="nucleotide sequence ID" value="NZ_LT840184.1"/>
</dbReference>
<reference evidence="2 3" key="1">
    <citation type="submission" date="2017-04" db="EMBL/GenBank/DDBJ databases">
        <authorList>
            <person name="Afonso C.L."/>
            <person name="Miller P.J."/>
            <person name="Scott M.A."/>
            <person name="Spackman E."/>
            <person name="Goraichik I."/>
            <person name="Dimitrov K.M."/>
            <person name="Suarez D.L."/>
            <person name="Swayne D.E."/>
        </authorList>
    </citation>
    <scope>NUCLEOTIDE SEQUENCE [LARGE SCALE GENOMIC DNA]</scope>
    <source>
        <strain evidence="2 3">N3/975</strain>
    </source>
</reference>
<protein>
    <submittedName>
        <fullName evidence="2">Phosphotransferase enzyme family protein</fullName>
    </submittedName>
</protein>
<dbReference type="STRING" id="1313296.SAMN05661091_4658"/>
<keyword evidence="2" id="KW-0808">Transferase</keyword>
<gene>
    <name evidence="2" type="ORF">SAMN05661091_4658</name>
</gene>
<dbReference type="EMBL" id="LT840184">
    <property type="protein sequence ID" value="SMF89459.1"/>
    <property type="molecule type" value="Genomic_DNA"/>
</dbReference>
<dbReference type="InterPro" id="IPR002575">
    <property type="entry name" value="Aminoglycoside_PTrfase"/>
</dbReference>
<dbReference type="Gene3D" id="3.30.200.20">
    <property type="entry name" value="Phosphorylase Kinase, domain 1"/>
    <property type="match status" value="1"/>
</dbReference>
<accession>A0A1X7HMI0</accession>
<evidence type="ECO:0000313" key="2">
    <source>
        <dbReference type="EMBL" id="SMF89459.1"/>
    </source>
</evidence>
<dbReference type="InterPro" id="IPR011009">
    <property type="entry name" value="Kinase-like_dom_sf"/>
</dbReference>
<organism evidence="2 3">
    <name type="scientific">Paenibacillus uliginis N3/975</name>
    <dbReference type="NCBI Taxonomy" id="1313296"/>
    <lineage>
        <taxon>Bacteria</taxon>
        <taxon>Bacillati</taxon>
        <taxon>Bacillota</taxon>
        <taxon>Bacilli</taxon>
        <taxon>Bacillales</taxon>
        <taxon>Paenibacillaceae</taxon>
        <taxon>Paenibacillus</taxon>
    </lineage>
</organism>
<keyword evidence="3" id="KW-1185">Reference proteome</keyword>
<dbReference type="SUPFAM" id="SSF56112">
    <property type="entry name" value="Protein kinase-like (PK-like)"/>
    <property type="match status" value="1"/>
</dbReference>